<dbReference type="EMBL" id="CP048209">
    <property type="protein sequence ID" value="QHT62865.1"/>
    <property type="molecule type" value="Genomic_DNA"/>
</dbReference>
<gene>
    <name evidence="10" type="ORF">GXP70_24720</name>
</gene>
<dbReference type="SUPFAM" id="SSF103473">
    <property type="entry name" value="MFS general substrate transporter"/>
    <property type="match status" value="1"/>
</dbReference>
<dbReference type="Proteomes" id="UP000476064">
    <property type="component" value="Chromosome"/>
</dbReference>
<keyword evidence="4 8" id="KW-0812">Transmembrane</keyword>
<proteinExistence type="inferred from homology"/>
<sequence length="396" mass="42166">MPKNRPKNRPIQALLLSTIAMAASFVIWNLFSPLAITFKELYRLNGFQASLLVAAPVLLGSVMRIPMGIYADRYGGRRVFSATMLFLIVPLLAASFASSYSVLLLCALFIGMGGSTFAISLTYVSRWFPPRKQGLVLGLAGLGNLGSAAASYGVPVLHAQMGLSATFRMLAIMIGAAAIGFWLLGKDLPNPASVKNFKQSMAVLRKKSTWLLSLFYFLTFGGFVAFSVYLPTLLKEQFALSATEAGFRTAVFVLLATLIRPLGGLWADRIGSRRVLAVVFSGFAIAAFLMTLSLERLSLFTTGCLIGAMFLGIGNGAVFKMVPEVSPQDTGAVTGIVGAAGGLGGFFPPMLLGFIHDASGSYVNGFVLLSVFTAVCFGFNAWTIRPAIEKGATRAA</sequence>
<evidence type="ECO:0000256" key="8">
    <source>
        <dbReference type="SAM" id="Phobius"/>
    </source>
</evidence>
<dbReference type="KEGG" id="plyc:GXP70_24720"/>
<dbReference type="CDD" id="cd17341">
    <property type="entry name" value="MFS_NRT2_like"/>
    <property type="match status" value="1"/>
</dbReference>
<evidence type="ECO:0000256" key="6">
    <source>
        <dbReference type="ARBA" id="ARBA00023063"/>
    </source>
</evidence>
<dbReference type="GO" id="GO:0015112">
    <property type="term" value="F:nitrate transmembrane transporter activity"/>
    <property type="evidence" value="ECO:0007669"/>
    <property type="project" value="InterPro"/>
</dbReference>
<feature type="transmembrane region" description="Helical" evidence="8">
    <location>
        <begin position="275"/>
        <end position="294"/>
    </location>
</feature>
<evidence type="ECO:0000256" key="5">
    <source>
        <dbReference type="ARBA" id="ARBA00022989"/>
    </source>
</evidence>
<dbReference type="InterPro" id="IPR036259">
    <property type="entry name" value="MFS_trans_sf"/>
</dbReference>
<feature type="transmembrane region" description="Helical" evidence="8">
    <location>
        <begin position="300"/>
        <end position="319"/>
    </location>
</feature>
<keyword evidence="11" id="KW-1185">Reference proteome</keyword>
<evidence type="ECO:0000256" key="1">
    <source>
        <dbReference type="ARBA" id="ARBA00004651"/>
    </source>
</evidence>
<organism evidence="10 11">
    <name type="scientific">Paenibacillus lycopersici</name>
    <dbReference type="NCBI Taxonomy" id="2704462"/>
    <lineage>
        <taxon>Bacteria</taxon>
        <taxon>Bacillati</taxon>
        <taxon>Bacillota</taxon>
        <taxon>Bacilli</taxon>
        <taxon>Bacillales</taxon>
        <taxon>Paenibacillaceae</taxon>
        <taxon>Paenibacillus</taxon>
    </lineage>
</organism>
<keyword evidence="3" id="KW-0813">Transport</keyword>
<evidence type="ECO:0000256" key="7">
    <source>
        <dbReference type="ARBA" id="ARBA00023136"/>
    </source>
</evidence>
<feature type="transmembrane region" description="Helical" evidence="8">
    <location>
        <begin position="12"/>
        <end position="31"/>
    </location>
</feature>
<dbReference type="GO" id="GO:0042128">
    <property type="term" value="P:nitrate assimilation"/>
    <property type="evidence" value="ECO:0007669"/>
    <property type="project" value="UniProtKB-KW"/>
</dbReference>
<feature type="transmembrane region" description="Helical" evidence="8">
    <location>
        <begin position="79"/>
        <end position="96"/>
    </location>
</feature>
<accession>A0A6C0G746</accession>
<dbReference type="AlphaFoldDB" id="A0A6C0G746"/>
<evidence type="ECO:0000256" key="3">
    <source>
        <dbReference type="ARBA" id="ARBA00022448"/>
    </source>
</evidence>
<dbReference type="PROSITE" id="PS50850">
    <property type="entry name" value="MFS"/>
    <property type="match status" value="1"/>
</dbReference>
<feature type="transmembrane region" description="Helical" evidence="8">
    <location>
        <begin position="102"/>
        <end position="123"/>
    </location>
</feature>
<comment type="similarity">
    <text evidence="2">Belongs to the major facilitator superfamily. Nitrate/nitrite porter (TC 2.A.1.8) family.</text>
</comment>
<feature type="domain" description="Major facilitator superfamily (MFS) profile" evidence="9">
    <location>
        <begin position="13"/>
        <end position="388"/>
    </location>
</feature>
<comment type="subcellular location">
    <subcellularLocation>
        <location evidence="1">Cell membrane</location>
        <topology evidence="1">Multi-pass membrane protein</topology>
    </subcellularLocation>
</comment>
<dbReference type="InterPro" id="IPR011701">
    <property type="entry name" value="MFS"/>
</dbReference>
<name>A0A6C0G746_9BACL</name>
<dbReference type="Pfam" id="PF07690">
    <property type="entry name" value="MFS_1"/>
    <property type="match status" value="1"/>
</dbReference>
<feature type="transmembrane region" description="Helical" evidence="8">
    <location>
        <begin position="331"/>
        <end position="355"/>
    </location>
</feature>
<feature type="transmembrane region" description="Helical" evidence="8">
    <location>
        <begin position="166"/>
        <end position="188"/>
    </location>
</feature>
<feature type="transmembrane region" description="Helical" evidence="8">
    <location>
        <begin position="46"/>
        <end position="67"/>
    </location>
</feature>
<dbReference type="Gene3D" id="1.20.1250.20">
    <property type="entry name" value="MFS general substrate transporter like domains"/>
    <property type="match status" value="2"/>
</dbReference>
<dbReference type="InterPro" id="IPR044772">
    <property type="entry name" value="NO3_transporter"/>
</dbReference>
<feature type="transmembrane region" description="Helical" evidence="8">
    <location>
        <begin position="361"/>
        <end position="384"/>
    </location>
</feature>
<dbReference type="InterPro" id="IPR020846">
    <property type="entry name" value="MFS_dom"/>
</dbReference>
<dbReference type="GO" id="GO:0005886">
    <property type="term" value="C:plasma membrane"/>
    <property type="evidence" value="ECO:0007669"/>
    <property type="project" value="UniProtKB-SubCell"/>
</dbReference>
<dbReference type="PANTHER" id="PTHR23515">
    <property type="entry name" value="HIGH-AFFINITY NITRATE TRANSPORTER 2.3"/>
    <property type="match status" value="1"/>
</dbReference>
<evidence type="ECO:0000313" key="10">
    <source>
        <dbReference type="EMBL" id="QHT62865.1"/>
    </source>
</evidence>
<keyword evidence="5 8" id="KW-1133">Transmembrane helix</keyword>
<dbReference type="RefSeq" id="WP_162359296.1">
    <property type="nucleotide sequence ID" value="NZ_CP048209.1"/>
</dbReference>
<evidence type="ECO:0000256" key="4">
    <source>
        <dbReference type="ARBA" id="ARBA00022692"/>
    </source>
</evidence>
<evidence type="ECO:0000313" key="11">
    <source>
        <dbReference type="Proteomes" id="UP000476064"/>
    </source>
</evidence>
<feature type="transmembrane region" description="Helical" evidence="8">
    <location>
        <begin position="135"/>
        <end position="154"/>
    </location>
</feature>
<keyword evidence="6" id="KW-0534">Nitrate assimilation</keyword>
<feature type="transmembrane region" description="Helical" evidence="8">
    <location>
        <begin position="245"/>
        <end position="263"/>
    </location>
</feature>
<keyword evidence="7 8" id="KW-0472">Membrane</keyword>
<protein>
    <submittedName>
        <fullName evidence="10">NarK/NasA family nitrate transporter</fullName>
    </submittedName>
</protein>
<evidence type="ECO:0000259" key="9">
    <source>
        <dbReference type="PROSITE" id="PS50850"/>
    </source>
</evidence>
<evidence type="ECO:0000256" key="2">
    <source>
        <dbReference type="ARBA" id="ARBA00008432"/>
    </source>
</evidence>
<feature type="transmembrane region" description="Helical" evidence="8">
    <location>
        <begin position="209"/>
        <end position="230"/>
    </location>
</feature>
<reference evidence="10 11" key="1">
    <citation type="submission" date="2020-01" db="EMBL/GenBank/DDBJ databases">
        <title>Paenibacillus sp. nov., isolated from tomato rhizosphere.</title>
        <authorList>
            <person name="Weon H.-Y."/>
            <person name="Lee S.A."/>
        </authorList>
    </citation>
    <scope>NUCLEOTIDE SEQUENCE [LARGE SCALE GENOMIC DNA]</scope>
    <source>
        <strain evidence="10 11">12200R-189</strain>
    </source>
</reference>